<comment type="subunit">
    <text evidence="2 7">Heterodimer of SbcC and SbcD.</text>
</comment>
<evidence type="ECO:0000256" key="3">
    <source>
        <dbReference type="ARBA" id="ARBA00013365"/>
    </source>
</evidence>
<dbReference type="CDD" id="cd00840">
    <property type="entry name" value="MPP_Mre11_N"/>
    <property type="match status" value="1"/>
</dbReference>
<evidence type="ECO:0000256" key="1">
    <source>
        <dbReference type="ARBA" id="ARBA00010555"/>
    </source>
</evidence>
<dbReference type="InterPro" id="IPR029052">
    <property type="entry name" value="Metallo-depent_PP-like"/>
</dbReference>
<comment type="caution">
    <text evidence="10">The sequence shown here is derived from an EMBL/GenBank/DDBJ whole genome shotgun (WGS) entry which is preliminary data.</text>
</comment>
<keyword evidence="5 7" id="KW-0378">Hydrolase</keyword>
<dbReference type="PANTHER" id="PTHR30337:SF0">
    <property type="entry name" value="NUCLEASE SBCCD SUBUNIT D"/>
    <property type="match status" value="1"/>
</dbReference>
<sequence length="403" mass="46295">MKILHTADWHLGKNLEGESRMEEQEAFLEDFVSIVEENSIDMVIIAGDIYDSSNPPARAERMFYKALKQISNNGKRIVLIIAGNHDNPDRLVAASPLAYEQGILFLSKPKSCIEIGECGIHRVVDAGEGYLEVDINGEKAVIITMPYPSEKRLNEVIYDSIEDDDRQKAYSEKLGELFTRLSEKFRDDTINIAVSHLFVIGGEESSSERNIQLGGSLAVKSSDLPLKAQYIALGHLHRPQEIKNKGTRIVYSGSPLQYSKSEIGYSKCCYIVDIKAGHEPEISKIFFKNYKPIEVWKCENVEQAIEKCKQNSDKNMWVYIEIKTDKYITQEEMKIMKRLKKDILEIKPIITGNDDEYEEYYDIKEKSMSELFREFYKKQREVEPSEELMDLFLNIIKEEGGEE</sequence>
<dbReference type="InterPro" id="IPR050535">
    <property type="entry name" value="DNA_Repair-Maintenance_Comp"/>
</dbReference>
<name>A0A151B331_9CLOT</name>
<dbReference type="NCBIfam" id="TIGR00619">
    <property type="entry name" value="sbcd"/>
    <property type="match status" value="1"/>
</dbReference>
<dbReference type="InterPro" id="IPR041796">
    <property type="entry name" value="Mre11_N"/>
</dbReference>
<comment type="similarity">
    <text evidence="1 7">Belongs to the SbcD family.</text>
</comment>
<dbReference type="PATRIC" id="fig|1121338.3.peg.1900"/>
<proteinExistence type="inferred from homology"/>
<dbReference type="InterPro" id="IPR026843">
    <property type="entry name" value="SbcD_C"/>
</dbReference>
<dbReference type="Pfam" id="PF12320">
    <property type="entry name" value="SbcD_C"/>
    <property type="match status" value="1"/>
</dbReference>
<dbReference type="OrthoDB" id="9773856at2"/>
<dbReference type="Gene3D" id="3.60.21.10">
    <property type="match status" value="1"/>
</dbReference>
<dbReference type="PANTHER" id="PTHR30337">
    <property type="entry name" value="COMPONENT OF ATP-DEPENDENT DSDNA EXONUCLEASE"/>
    <property type="match status" value="1"/>
</dbReference>
<reference evidence="10 11" key="1">
    <citation type="submission" date="2016-02" db="EMBL/GenBank/DDBJ databases">
        <title>Genome sequence of Clostridium tepidiprofundi DSM 19306.</title>
        <authorList>
            <person name="Poehlein A."/>
            <person name="Daniel R."/>
        </authorList>
    </citation>
    <scope>NUCLEOTIDE SEQUENCE [LARGE SCALE GENOMIC DNA]</scope>
    <source>
        <strain evidence="10 11">DSM 19306</strain>
    </source>
</reference>
<organism evidence="10 11">
    <name type="scientific">Clostridium tepidiprofundi DSM 19306</name>
    <dbReference type="NCBI Taxonomy" id="1121338"/>
    <lineage>
        <taxon>Bacteria</taxon>
        <taxon>Bacillati</taxon>
        <taxon>Bacillota</taxon>
        <taxon>Clostridia</taxon>
        <taxon>Eubacteriales</taxon>
        <taxon>Clostridiaceae</taxon>
        <taxon>Clostridium</taxon>
    </lineage>
</organism>
<dbReference type="EMBL" id="LTBA01000022">
    <property type="protein sequence ID" value="KYH34200.1"/>
    <property type="molecule type" value="Genomic_DNA"/>
</dbReference>
<keyword evidence="7" id="KW-0255">Endonuclease</keyword>
<dbReference type="Proteomes" id="UP000075531">
    <property type="component" value="Unassembled WGS sequence"/>
</dbReference>
<feature type="domain" description="Nuclease SbcCD subunit D C-terminal" evidence="9">
    <location>
        <begin position="290"/>
        <end position="379"/>
    </location>
</feature>
<keyword evidence="4 7" id="KW-0540">Nuclease</keyword>
<protein>
    <recommendedName>
        <fullName evidence="3 7">Nuclease SbcCD subunit D</fullName>
    </recommendedName>
</protein>
<dbReference type="STRING" id="1121338.CLTEP_18530"/>
<evidence type="ECO:0000256" key="5">
    <source>
        <dbReference type="ARBA" id="ARBA00022801"/>
    </source>
</evidence>
<evidence type="ECO:0000259" key="9">
    <source>
        <dbReference type="Pfam" id="PF12320"/>
    </source>
</evidence>
<dbReference type="GO" id="GO:0006260">
    <property type="term" value="P:DNA replication"/>
    <property type="evidence" value="ECO:0007669"/>
    <property type="project" value="UniProtKB-KW"/>
</dbReference>
<keyword evidence="7" id="KW-0235">DNA replication</keyword>
<dbReference type="GO" id="GO:0004519">
    <property type="term" value="F:endonuclease activity"/>
    <property type="evidence" value="ECO:0007669"/>
    <property type="project" value="UniProtKB-KW"/>
</dbReference>
<keyword evidence="11" id="KW-1185">Reference proteome</keyword>
<keyword evidence="7" id="KW-0233">DNA recombination</keyword>
<feature type="domain" description="Calcineurin-like phosphoesterase" evidence="8">
    <location>
        <begin position="1"/>
        <end position="239"/>
    </location>
</feature>
<evidence type="ECO:0000313" key="11">
    <source>
        <dbReference type="Proteomes" id="UP000075531"/>
    </source>
</evidence>
<dbReference type="GO" id="GO:0008408">
    <property type="term" value="F:3'-5' exonuclease activity"/>
    <property type="evidence" value="ECO:0007669"/>
    <property type="project" value="InterPro"/>
</dbReference>
<dbReference type="AlphaFoldDB" id="A0A151B331"/>
<dbReference type="RefSeq" id="WP_066825763.1">
    <property type="nucleotide sequence ID" value="NZ_LTBA01000022.1"/>
</dbReference>
<evidence type="ECO:0000313" key="10">
    <source>
        <dbReference type="EMBL" id="KYH34200.1"/>
    </source>
</evidence>
<dbReference type="InterPro" id="IPR004843">
    <property type="entry name" value="Calcineurin-like_PHP"/>
</dbReference>
<evidence type="ECO:0000259" key="8">
    <source>
        <dbReference type="Pfam" id="PF00149"/>
    </source>
</evidence>
<evidence type="ECO:0000256" key="6">
    <source>
        <dbReference type="ARBA" id="ARBA00022839"/>
    </source>
</evidence>
<evidence type="ECO:0000256" key="2">
    <source>
        <dbReference type="ARBA" id="ARBA00011322"/>
    </source>
</evidence>
<gene>
    <name evidence="7 10" type="primary">sbcD</name>
    <name evidence="10" type="ORF">CLTEP_18530</name>
</gene>
<dbReference type="Pfam" id="PF00149">
    <property type="entry name" value="Metallophos"/>
    <property type="match status" value="1"/>
</dbReference>
<comment type="function">
    <text evidence="7">SbcCD cleaves DNA hairpin structures. These structures can inhibit DNA replication and are intermediates in certain DNA recombination reactions. The complex acts as a 3'-&gt;5' double strand exonuclease that can open hairpins. It also has a 5' single-strand endonuclease activity.</text>
</comment>
<evidence type="ECO:0000256" key="7">
    <source>
        <dbReference type="RuleBase" id="RU363069"/>
    </source>
</evidence>
<keyword evidence="6 7" id="KW-0269">Exonuclease</keyword>
<dbReference type="GO" id="GO:0006310">
    <property type="term" value="P:DNA recombination"/>
    <property type="evidence" value="ECO:0007669"/>
    <property type="project" value="UniProtKB-KW"/>
</dbReference>
<dbReference type="InterPro" id="IPR004593">
    <property type="entry name" value="SbcD"/>
</dbReference>
<dbReference type="SUPFAM" id="SSF56300">
    <property type="entry name" value="Metallo-dependent phosphatases"/>
    <property type="match status" value="1"/>
</dbReference>
<evidence type="ECO:0000256" key="4">
    <source>
        <dbReference type="ARBA" id="ARBA00022722"/>
    </source>
</evidence>
<accession>A0A151B331</accession>